<dbReference type="Proteomes" id="UP000245946">
    <property type="component" value="Unassembled WGS sequence"/>
</dbReference>
<dbReference type="RefSeq" id="XP_025595244.1">
    <property type="nucleotide sequence ID" value="XM_025743534.1"/>
</dbReference>
<gene>
    <name evidence="8" type="ORF">FA09DRAFT_332619</name>
</gene>
<dbReference type="InterPro" id="IPR007274">
    <property type="entry name" value="Cop_transporter"/>
</dbReference>
<feature type="region of interest" description="Disordered" evidence="7">
    <location>
        <begin position="91"/>
        <end position="110"/>
    </location>
</feature>
<sequence length="241" mass="26350">MQARHDDDMGMDMDGDAMACSMHMLGNWQTIGACFLTSSWRISTEAQFAGTCIGVFLLVVLVESVRRWGREWDRYILASALARRRDEQRVGNMDTRDERRQSAGKTEDGGSLEAAAVPELNAAPAGAGALARLESVFYGLPRRSAGARTLRRSGPRRFRPTVLQQTVRSLVYATQFAGAYIVMLLAMSFNGYLLIAIVLGGLFGHFFATWDTLAVPLDEDEHAGPVLLREQHGSSSGACCG</sequence>
<protein>
    <recommendedName>
        <fullName evidence="6">Copper transport protein</fullName>
    </recommendedName>
</protein>
<keyword evidence="4 6" id="KW-1133">Transmembrane helix</keyword>
<keyword evidence="6" id="KW-0813">Transport</keyword>
<evidence type="ECO:0000313" key="9">
    <source>
        <dbReference type="Proteomes" id="UP000245946"/>
    </source>
</evidence>
<dbReference type="GO" id="GO:0016020">
    <property type="term" value="C:membrane"/>
    <property type="evidence" value="ECO:0007669"/>
    <property type="project" value="UniProtKB-SubCell"/>
</dbReference>
<keyword evidence="6" id="KW-0406">Ion transport</keyword>
<organism evidence="8 9">
    <name type="scientific">Tilletiopsis washingtonensis</name>
    <dbReference type="NCBI Taxonomy" id="58919"/>
    <lineage>
        <taxon>Eukaryota</taxon>
        <taxon>Fungi</taxon>
        <taxon>Dikarya</taxon>
        <taxon>Basidiomycota</taxon>
        <taxon>Ustilaginomycotina</taxon>
        <taxon>Exobasidiomycetes</taxon>
        <taxon>Entylomatales</taxon>
        <taxon>Entylomatales incertae sedis</taxon>
        <taxon>Tilletiopsis</taxon>
    </lineage>
</organism>
<keyword evidence="6" id="KW-0187">Copper transport</keyword>
<dbReference type="AlphaFoldDB" id="A0A316Z441"/>
<dbReference type="STRING" id="58919.A0A316Z441"/>
<reference evidence="8 9" key="1">
    <citation type="journal article" date="2018" name="Mol. Biol. Evol.">
        <title>Broad Genomic Sampling Reveals a Smut Pathogenic Ancestry of the Fungal Clade Ustilaginomycotina.</title>
        <authorList>
            <person name="Kijpornyongpan T."/>
            <person name="Mondo S.J."/>
            <person name="Barry K."/>
            <person name="Sandor L."/>
            <person name="Lee J."/>
            <person name="Lipzen A."/>
            <person name="Pangilinan J."/>
            <person name="LaButti K."/>
            <person name="Hainaut M."/>
            <person name="Henrissat B."/>
            <person name="Grigoriev I.V."/>
            <person name="Spatafora J.W."/>
            <person name="Aime M.C."/>
        </authorList>
    </citation>
    <scope>NUCLEOTIDE SEQUENCE [LARGE SCALE GENOMIC DNA]</scope>
    <source>
        <strain evidence="8 9">MCA 4186</strain>
    </source>
</reference>
<name>A0A316Z441_9BASI</name>
<evidence type="ECO:0000256" key="4">
    <source>
        <dbReference type="ARBA" id="ARBA00022989"/>
    </source>
</evidence>
<evidence type="ECO:0000313" key="8">
    <source>
        <dbReference type="EMBL" id="PWN94965.1"/>
    </source>
</evidence>
<evidence type="ECO:0000256" key="6">
    <source>
        <dbReference type="RuleBase" id="RU367022"/>
    </source>
</evidence>
<evidence type="ECO:0000256" key="7">
    <source>
        <dbReference type="SAM" id="MobiDB-lite"/>
    </source>
</evidence>
<feature type="compositionally biased region" description="Basic and acidic residues" evidence="7">
    <location>
        <begin position="91"/>
        <end position="108"/>
    </location>
</feature>
<dbReference type="PROSITE" id="PS51257">
    <property type="entry name" value="PROKAR_LIPOPROTEIN"/>
    <property type="match status" value="1"/>
</dbReference>
<feature type="transmembrane region" description="Helical" evidence="6">
    <location>
        <begin position="46"/>
        <end position="65"/>
    </location>
</feature>
<keyword evidence="9" id="KW-1185">Reference proteome</keyword>
<dbReference type="Pfam" id="PF04145">
    <property type="entry name" value="Ctr"/>
    <property type="match status" value="1"/>
</dbReference>
<evidence type="ECO:0000256" key="5">
    <source>
        <dbReference type="ARBA" id="ARBA00023136"/>
    </source>
</evidence>
<dbReference type="OrthoDB" id="161814at2759"/>
<proteinExistence type="inferred from homology"/>
<dbReference type="PANTHER" id="PTHR12483:SF73">
    <property type="entry name" value="COPPER TRANSPORT PROTEIN CTR3"/>
    <property type="match status" value="1"/>
</dbReference>
<evidence type="ECO:0000256" key="3">
    <source>
        <dbReference type="ARBA" id="ARBA00022692"/>
    </source>
</evidence>
<comment type="similarity">
    <text evidence="2 6">Belongs to the copper transporter (Ctr) (TC 1.A.56) family. SLC31A subfamily.</text>
</comment>
<accession>A0A316Z441</accession>
<evidence type="ECO:0000256" key="1">
    <source>
        <dbReference type="ARBA" id="ARBA00004141"/>
    </source>
</evidence>
<dbReference type="GO" id="GO:0005375">
    <property type="term" value="F:copper ion transmembrane transporter activity"/>
    <property type="evidence" value="ECO:0007669"/>
    <property type="project" value="UniProtKB-UniRule"/>
</dbReference>
<keyword evidence="6" id="KW-0186">Copper</keyword>
<dbReference type="EMBL" id="KZ819308">
    <property type="protein sequence ID" value="PWN94965.1"/>
    <property type="molecule type" value="Genomic_DNA"/>
</dbReference>
<keyword evidence="5 6" id="KW-0472">Membrane</keyword>
<dbReference type="PANTHER" id="PTHR12483">
    <property type="entry name" value="SOLUTE CARRIER FAMILY 31 COPPER TRANSPORTERS"/>
    <property type="match status" value="1"/>
</dbReference>
<comment type="subcellular location">
    <subcellularLocation>
        <location evidence="1 6">Membrane</location>
        <topology evidence="1 6">Multi-pass membrane protein</topology>
    </subcellularLocation>
</comment>
<evidence type="ECO:0000256" key="2">
    <source>
        <dbReference type="ARBA" id="ARBA00006921"/>
    </source>
</evidence>
<keyword evidence="3 6" id="KW-0812">Transmembrane</keyword>
<dbReference type="GeneID" id="37271078"/>